<protein>
    <recommendedName>
        <fullName evidence="2">PWWP domain-containing protein</fullName>
    </recommendedName>
</protein>
<dbReference type="SMART" id="SM00293">
    <property type="entry name" value="PWWP"/>
    <property type="match status" value="1"/>
</dbReference>
<feature type="compositionally biased region" description="Basic and acidic residues" evidence="1">
    <location>
        <begin position="248"/>
        <end position="258"/>
    </location>
</feature>
<feature type="compositionally biased region" description="Basic and acidic residues" evidence="1">
    <location>
        <begin position="603"/>
        <end position="624"/>
    </location>
</feature>
<feature type="compositionally biased region" description="Basic and acidic residues" evidence="1">
    <location>
        <begin position="146"/>
        <end position="161"/>
    </location>
</feature>
<feature type="region of interest" description="Disordered" evidence="1">
    <location>
        <begin position="335"/>
        <end position="467"/>
    </location>
</feature>
<feature type="compositionally biased region" description="Low complexity" evidence="1">
    <location>
        <begin position="19"/>
        <end position="33"/>
    </location>
</feature>
<evidence type="ECO:0000259" key="2">
    <source>
        <dbReference type="PROSITE" id="PS50812"/>
    </source>
</evidence>
<feature type="compositionally biased region" description="Acidic residues" evidence="1">
    <location>
        <begin position="357"/>
        <end position="374"/>
    </location>
</feature>
<reference evidence="3 4" key="1">
    <citation type="journal article" date="2024" name="J. Plant Pathol.">
        <title>Sequence and assembly of the genome of Seiridium unicorne, isolate CBS 538.82, causal agent of cypress canker disease.</title>
        <authorList>
            <person name="Scali E."/>
            <person name="Rocca G.D."/>
            <person name="Danti R."/>
            <person name="Garbelotto M."/>
            <person name="Barberini S."/>
            <person name="Baroncelli R."/>
            <person name="Emiliani G."/>
        </authorList>
    </citation>
    <scope>NUCLEOTIDE SEQUENCE [LARGE SCALE GENOMIC DNA]</scope>
    <source>
        <strain evidence="3 4">BM-138-508</strain>
    </source>
</reference>
<feature type="compositionally biased region" description="Low complexity" evidence="1">
    <location>
        <begin position="420"/>
        <end position="429"/>
    </location>
</feature>
<accession>A0ABR2US45</accession>
<organism evidence="3 4">
    <name type="scientific">Seiridium unicorne</name>
    <dbReference type="NCBI Taxonomy" id="138068"/>
    <lineage>
        <taxon>Eukaryota</taxon>
        <taxon>Fungi</taxon>
        <taxon>Dikarya</taxon>
        <taxon>Ascomycota</taxon>
        <taxon>Pezizomycotina</taxon>
        <taxon>Sordariomycetes</taxon>
        <taxon>Xylariomycetidae</taxon>
        <taxon>Amphisphaeriales</taxon>
        <taxon>Sporocadaceae</taxon>
        <taxon>Seiridium</taxon>
    </lineage>
</organism>
<feature type="region of interest" description="Disordered" evidence="1">
    <location>
        <begin position="561"/>
        <end position="650"/>
    </location>
</feature>
<dbReference type="InterPro" id="IPR000313">
    <property type="entry name" value="PWWP_dom"/>
</dbReference>
<sequence length="650" mass="69768">MSDDVAAPIEQKAPETSEASAPIPAADAAAPAADVKDADAQAPAAAKEDKPIAAPGKMTTPSDARHIIVGPLQKAYNCILSAEPDVTADKKLAADTDVDMKDATEASEKAPESADKVDESKSEARSVSEKPAEDEKTTATTTTVAAEDKPVSDGKPADTARGDSAAASAPDSTPANKNRRKSAVASTGKKLNKKQSKAKIQHLDAKPGDHFFARLKGFPPWPVIVCDEEMLPQNMLNSRPVTAARPDGTYRDDYADGGKKASDRTYPVMYLQTNEFSWTRNTDLDDLDFETVADLVTPKMRKDLAAAHQLASEQNSLDDYKRVLLDFQEAKLAEAEAKAARARAKKEKTTKKSEPKVEDEDVDMPDADVQEGEESDGKKATKKRKAEDEVVAPQRSDSVKKPKIKLTTSSAPKAATNGVSSPKDSSSKTTKTKTKTPKPAKDSEGEKAKKEPVAPKEPEYTPEEKHARKEKEILFLRHRLQKGLLNRDAAIKESDMANMSDYLAKLEGFPDLEADIIRKTKINKVLKAILKLHEIPKEAEHNFKPRSQTLLEKWNKILAAEPPPGEAAAPANGVNGTAGEGAKESKEATNGVNGDAAAAPSKEIAKEAESKDEVKEAPKTESKADSAPASEKPAEEKTSSAEPSTVESAA</sequence>
<dbReference type="EMBL" id="JARVKF010000400">
    <property type="protein sequence ID" value="KAK9417231.1"/>
    <property type="molecule type" value="Genomic_DNA"/>
</dbReference>
<feature type="region of interest" description="Disordered" evidence="1">
    <location>
        <begin position="237"/>
        <end position="258"/>
    </location>
</feature>
<feature type="region of interest" description="Disordered" evidence="1">
    <location>
        <begin position="1"/>
        <end position="64"/>
    </location>
</feature>
<feature type="compositionally biased region" description="Basic and acidic residues" evidence="1">
    <location>
        <begin position="97"/>
        <end position="137"/>
    </location>
</feature>
<proteinExistence type="predicted"/>
<feature type="compositionally biased region" description="Low complexity" evidence="1">
    <location>
        <begin position="162"/>
        <end position="175"/>
    </location>
</feature>
<dbReference type="Proteomes" id="UP001408356">
    <property type="component" value="Unassembled WGS sequence"/>
</dbReference>
<comment type="caution">
    <text evidence="3">The sequence shown here is derived from an EMBL/GenBank/DDBJ whole genome shotgun (WGS) entry which is preliminary data.</text>
</comment>
<keyword evidence="4" id="KW-1185">Reference proteome</keyword>
<dbReference type="Gene3D" id="2.30.30.140">
    <property type="match status" value="1"/>
</dbReference>
<evidence type="ECO:0000313" key="4">
    <source>
        <dbReference type="Proteomes" id="UP001408356"/>
    </source>
</evidence>
<dbReference type="Pfam" id="PF00855">
    <property type="entry name" value="PWWP"/>
    <property type="match status" value="1"/>
</dbReference>
<dbReference type="SUPFAM" id="SSF47676">
    <property type="entry name" value="Conserved domain common to transcription factors TFIIS, elongin A, CRSP70"/>
    <property type="match status" value="1"/>
</dbReference>
<gene>
    <name evidence="3" type="ORF">SUNI508_09035</name>
</gene>
<feature type="region of interest" description="Disordered" evidence="1">
    <location>
        <begin position="97"/>
        <end position="206"/>
    </location>
</feature>
<feature type="domain" description="PWWP" evidence="2">
    <location>
        <begin position="207"/>
        <end position="279"/>
    </location>
</feature>
<feature type="compositionally biased region" description="Basic residues" evidence="1">
    <location>
        <begin position="340"/>
        <end position="349"/>
    </location>
</feature>
<feature type="compositionally biased region" description="Polar residues" evidence="1">
    <location>
        <begin position="640"/>
        <end position="650"/>
    </location>
</feature>
<evidence type="ECO:0000313" key="3">
    <source>
        <dbReference type="EMBL" id="KAK9417231.1"/>
    </source>
</evidence>
<dbReference type="SUPFAM" id="SSF63748">
    <property type="entry name" value="Tudor/PWWP/MBT"/>
    <property type="match status" value="1"/>
</dbReference>
<dbReference type="PROSITE" id="PS50812">
    <property type="entry name" value="PWWP"/>
    <property type="match status" value="1"/>
</dbReference>
<evidence type="ECO:0000256" key="1">
    <source>
        <dbReference type="SAM" id="MobiDB-lite"/>
    </source>
</evidence>
<dbReference type="InterPro" id="IPR035441">
    <property type="entry name" value="TFIIS/LEDGF_dom_sf"/>
</dbReference>
<feature type="compositionally biased region" description="Basic and acidic residues" evidence="1">
    <location>
        <begin position="439"/>
        <end position="467"/>
    </location>
</feature>
<feature type="compositionally biased region" description="Basic residues" evidence="1">
    <location>
        <begin position="190"/>
        <end position="200"/>
    </location>
</feature>
<name>A0ABR2US45_9PEZI</name>